<keyword evidence="4 5" id="KW-0408">Iron</keyword>
<comment type="similarity">
    <text evidence="1 6">Belongs to the cytochrome P450 family.</text>
</comment>
<keyword evidence="7" id="KW-1133">Transmembrane helix</keyword>
<name>A0A7J7LVV3_9MAGN</name>
<evidence type="ECO:0000313" key="9">
    <source>
        <dbReference type="Proteomes" id="UP000541444"/>
    </source>
</evidence>
<comment type="caution">
    <text evidence="8">The sequence shown here is derived from an EMBL/GenBank/DDBJ whole genome shotgun (WGS) entry which is preliminary data.</text>
</comment>
<dbReference type="Gene3D" id="1.10.630.10">
    <property type="entry name" value="Cytochrome P450"/>
    <property type="match status" value="1"/>
</dbReference>
<dbReference type="PRINTS" id="PR00385">
    <property type="entry name" value="P450"/>
</dbReference>
<dbReference type="PANTHER" id="PTHR47950:SF15">
    <property type="entry name" value="CYTOCHROME P450"/>
    <property type="match status" value="1"/>
</dbReference>
<feature type="binding site" description="axial binding residue" evidence="5">
    <location>
        <position position="447"/>
    </location>
    <ligand>
        <name>heme</name>
        <dbReference type="ChEBI" id="CHEBI:30413"/>
    </ligand>
    <ligandPart>
        <name>Fe</name>
        <dbReference type="ChEBI" id="CHEBI:18248"/>
    </ligandPart>
</feature>
<dbReference type="PROSITE" id="PS00086">
    <property type="entry name" value="CYTOCHROME_P450"/>
    <property type="match status" value="1"/>
</dbReference>
<dbReference type="InterPro" id="IPR036396">
    <property type="entry name" value="Cyt_P450_sf"/>
</dbReference>
<feature type="transmembrane region" description="Helical" evidence="7">
    <location>
        <begin position="6"/>
        <end position="26"/>
    </location>
</feature>
<evidence type="ECO:0000256" key="1">
    <source>
        <dbReference type="ARBA" id="ARBA00010617"/>
    </source>
</evidence>
<dbReference type="InterPro" id="IPR001128">
    <property type="entry name" value="Cyt_P450"/>
</dbReference>
<keyword evidence="7" id="KW-0472">Membrane</keyword>
<evidence type="ECO:0008006" key="10">
    <source>
        <dbReference type="Google" id="ProtNLM"/>
    </source>
</evidence>
<evidence type="ECO:0000256" key="3">
    <source>
        <dbReference type="ARBA" id="ARBA00023002"/>
    </source>
</evidence>
<evidence type="ECO:0000256" key="2">
    <source>
        <dbReference type="ARBA" id="ARBA00022723"/>
    </source>
</evidence>
<dbReference type="PRINTS" id="PR00463">
    <property type="entry name" value="EP450I"/>
</dbReference>
<dbReference type="Proteomes" id="UP000541444">
    <property type="component" value="Unassembled WGS sequence"/>
</dbReference>
<dbReference type="Pfam" id="PF00067">
    <property type="entry name" value="p450"/>
    <property type="match status" value="1"/>
</dbReference>
<accession>A0A7J7LVV3</accession>
<dbReference type="GO" id="GO:0004497">
    <property type="term" value="F:monooxygenase activity"/>
    <property type="evidence" value="ECO:0007669"/>
    <property type="project" value="UniProtKB-KW"/>
</dbReference>
<dbReference type="PANTHER" id="PTHR47950">
    <property type="entry name" value="CYTOCHROME P450, FAMILY 76, SUBFAMILY C, POLYPEPTIDE 5-RELATED"/>
    <property type="match status" value="1"/>
</dbReference>
<comment type="cofactor">
    <cofactor evidence="5">
        <name>heme</name>
        <dbReference type="ChEBI" id="CHEBI:30413"/>
    </cofactor>
</comment>
<dbReference type="GO" id="GO:0005506">
    <property type="term" value="F:iron ion binding"/>
    <property type="evidence" value="ECO:0007669"/>
    <property type="project" value="InterPro"/>
</dbReference>
<dbReference type="GO" id="GO:0020037">
    <property type="term" value="F:heme binding"/>
    <property type="evidence" value="ECO:0007669"/>
    <property type="project" value="InterPro"/>
</dbReference>
<dbReference type="OrthoDB" id="1055148at2759"/>
<keyword evidence="9" id="KW-1185">Reference proteome</keyword>
<dbReference type="AlphaFoldDB" id="A0A7J7LVV3"/>
<dbReference type="GO" id="GO:0016705">
    <property type="term" value="F:oxidoreductase activity, acting on paired donors, with incorporation or reduction of molecular oxygen"/>
    <property type="evidence" value="ECO:0007669"/>
    <property type="project" value="InterPro"/>
</dbReference>
<gene>
    <name evidence="8" type="ORF">GIB67_007505</name>
</gene>
<dbReference type="SUPFAM" id="SSF48264">
    <property type="entry name" value="Cytochrome P450"/>
    <property type="match status" value="1"/>
</dbReference>
<dbReference type="InterPro" id="IPR002401">
    <property type="entry name" value="Cyt_P450_E_grp-I"/>
</dbReference>
<reference evidence="8 9" key="1">
    <citation type="journal article" date="2020" name="IScience">
        <title>Genome Sequencing of the Endangered Kingdonia uniflora (Circaeasteraceae, Ranunculales) Reveals Potential Mechanisms of Evolutionary Specialization.</title>
        <authorList>
            <person name="Sun Y."/>
            <person name="Deng T."/>
            <person name="Zhang A."/>
            <person name="Moore M.J."/>
            <person name="Landis J.B."/>
            <person name="Lin N."/>
            <person name="Zhang H."/>
            <person name="Zhang X."/>
            <person name="Huang J."/>
            <person name="Zhang X."/>
            <person name="Sun H."/>
            <person name="Wang H."/>
        </authorList>
    </citation>
    <scope>NUCLEOTIDE SEQUENCE [LARGE SCALE GENOMIC DNA]</scope>
    <source>
        <strain evidence="8">TB1705</strain>
        <tissue evidence="8">Leaf</tissue>
    </source>
</reference>
<dbReference type="EMBL" id="JACGCM010001956">
    <property type="protein sequence ID" value="KAF6146791.1"/>
    <property type="molecule type" value="Genomic_DNA"/>
</dbReference>
<evidence type="ECO:0000256" key="4">
    <source>
        <dbReference type="ARBA" id="ARBA00023004"/>
    </source>
</evidence>
<feature type="non-terminal residue" evidence="8">
    <location>
        <position position="1"/>
    </location>
</feature>
<dbReference type="CDD" id="cd11073">
    <property type="entry name" value="CYP76-like"/>
    <property type="match status" value="1"/>
</dbReference>
<dbReference type="FunFam" id="1.10.630.10:FF:000007">
    <property type="entry name" value="Cytochrome P450 76C4"/>
    <property type="match status" value="1"/>
</dbReference>
<keyword evidence="5 6" id="KW-0349">Heme</keyword>
<sequence>AMELSWYLFIWSSICLSSALLLQTYMQNFTKKARKLPPGPPRWPVFGNLFSLGTVPHQTLANLSRRYGPVMWLQLGAVDTVVIQSAKAAKELFKNHDISFAGRTITETMKTCGYHEGSIAVAQYGPYWRMLRRLCTTELVVQKRINETVIVRRKSIDGMIQWIDDDARTKGGVHIARFVFLMTFNLLGNLIFSRDLLGPQSTEGPDFFQSMDGLMKWGGTPNVADFFPILKWLDPQRLRKNMERDMRRVMHIVSGFIEERIQDKQAGEEKKRKDLLDILLEFEGHGEEEPAKISEKNLNIFTLEIFLAATETTSSTTEWAMTELLRHPKVMKKLQAELAQVVGWNRKFEETDIDNLQYLQAVVKETLRLHPPIPFLIPRRAVQDNFFMGYLIPKDTQVLVNVWAIGRDQDSWDDPLSFKPERFLGSDIDYRGQDFEFIPFGAGRRSCVGIPLAHRVLHLTLGSLLHCFEWEFDSTVCPDNMDMKERMGITLRKAVPLIALPKRRNV</sequence>
<evidence type="ECO:0000256" key="7">
    <source>
        <dbReference type="SAM" id="Phobius"/>
    </source>
</evidence>
<keyword evidence="3 6" id="KW-0560">Oxidoreductase</keyword>
<evidence type="ECO:0000313" key="8">
    <source>
        <dbReference type="EMBL" id="KAF6146791.1"/>
    </source>
</evidence>
<keyword evidence="2 5" id="KW-0479">Metal-binding</keyword>
<keyword evidence="7" id="KW-0812">Transmembrane</keyword>
<dbReference type="InterPro" id="IPR017972">
    <property type="entry name" value="Cyt_P450_CS"/>
</dbReference>
<evidence type="ECO:0000256" key="5">
    <source>
        <dbReference type="PIRSR" id="PIRSR602401-1"/>
    </source>
</evidence>
<proteinExistence type="inferred from homology"/>
<evidence type="ECO:0000256" key="6">
    <source>
        <dbReference type="RuleBase" id="RU000461"/>
    </source>
</evidence>
<protein>
    <recommendedName>
        <fullName evidence="10">Cytochrome P450</fullName>
    </recommendedName>
</protein>
<dbReference type="GO" id="GO:0044550">
    <property type="term" value="P:secondary metabolite biosynthetic process"/>
    <property type="evidence" value="ECO:0007669"/>
    <property type="project" value="UniProtKB-ARBA"/>
</dbReference>
<keyword evidence="6" id="KW-0503">Monooxygenase</keyword>
<organism evidence="8 9">
    <name type="scientific">Kingdonia uniflora</name>
    <dbReference type="NCBI Taxonomy" id="39325"/>
    <lineage>
        <taxon>Eukaryota</taxon>
        <taxon>Viridiplantae</taxon>
        <taxon>Streptophyta</taxon>
        <taxon>Embryophyta</taxon>
        <taxon>Tracheophyta</taxon>
        <taxon>Spermatophyta</taxon>
        <taxon>Magnoliopsida</taxon>
        <taxon>Ranunculales</taxon>
        <taxon>Circaeasteraceae</taxon>
        <taxon>Kingdonia</taxon>
    </lineage>
</organism>